<dbReference type="InterPro" id="IPR007627">
    <property type="entry name" value="RNA_pol_sigma70_r2"/>
</dbReference>
<feature type="domain" description="RNA polymerase sigma-70 region 2" evidence="5">
    <location>
        <begin position="21"/>
        <end position="73"/>
    </location>
</feature>
<evidence type="ECO:0000313" key="8">
    <source>
        <dbReference type="Proteomes" id="UP000830925"/>
    </source>
</evidence>
<reference evidence="7" key="1">
    <citation type="submission" date="2022-04" db="EMBL/GenBank/DDBJ databases">
        <title>Genomic mining of Alcaligenes faecalis D334 producing ectoin and derivatives.</title>
        <authorList>
            <person name="Doan V.T."/>
            <person name="Quach N.T."/>
            <person name="Vu T.-H.-N."/>
            <person name="Phi Q.-T."/>
        </authorList>
    </citation>
    <scope>NUCLEOTIDE SEQUENCE</scope>
    <source>
        <strain evidence="7">D334</strain>
    </source>
</reference>
<keyword evidence="3" id="KW-0731">Sigma factor</keyword>
<evidence type="ECO:0000256" key="2">
    <source>
        <dbReference type="ARBA" id="ARBA00023015"/>
    </source>
</evidence>
<dbReference type="SUPFAM" id="SSF88659">
    <property type="entry name" value="Sigma3 and sigma4 domains of RNA polymerase sigma factors"/>
    <property type="match status" value="1"/>
</dbReference>
<dbReference type="Proteomes" id="UP000830925">
    <property type="component" value="Chromosome"/>
</dbReference>
<keyword evidence="2" id="KW-0805">Transcription regulation</keyword>
<dbReference type="Pfam" id="PF08281">
    <property type="entry name" value="Sigma70_r4_2"/>
    <property type="match status" value="1"/>
</dbReference>
<dbReference type="InterPro" id="IPR039425">
    <property type="entry name" value="RNA_pol_sigma-70-like"/>
</dbReference>
<dbReference type="Gene3D" id="1.10.10.10">
    <property type="entry name" value="Winged helix-like DNA-binding domain superfamily/Winged helix DNA-binding domain"/>
    <property type="match status" value="1"/>
</dbReference>
<dbReference type="InterPro" id="IPR014284">
    <property type="entry name" value="RNA_pol_sigma-70_dom"/>
</dbReference>
<protein>
    <submittedName>
        <fullName evidence="7">Sigma-70 family RNA polymerase sigma factor</fullName>
    </submittedName>
</protein>
<dbReference type="GO" id="GO:0003677">
    <property type="term" value="F:DNA binding"/>
    <property type="evidence" value="ECO:0007669"/>
    <property type="project" value="InterPro"/>
</dbReference>
<comment type="similarity">
    <text evidence="1">Belongs to the sigma-70 factor family. ECF subfamily.</text>
</comment>
<dbReference type="NCBIfam" id="TIGR02937">
    <property type="entry name" value="sigma70-ECF"/>
    <property type="match status" value="1"/>
</dbReference>
<evidence type="ECO:0000256" key="1">
    <source>
        <dbReference type="ARBA" id="ARBA00010641"/>
    </source>
</evidence>
<dbReference type="InterPro" id="IPR013325">
    <property type="entry name" value="RNA_pol_sigma_r2"/>
</dbReference>
<dbReference type="InterPro" id="IPR036388">
    <property type="entry name" value="WH-like_DNA-bd_sf"/>
</dbReference>
<evidence type="ECO:0000256" key="4">
    <source>
        <dbReference type="ARBA" id="ARBA00023163"/>
    </source>
</evidence>
<feature type="domain" description="RNA polymerase sigma factor 70 region 4 type 2" evidence="6">
    <location>
        <begin position="106"/>
        <end position="157"/>
    </location>
</feature>
<name>A0AAE9H853_ALCFA</name>
<gene>
    <name evidence="7" type="ORF">MXF72_13695</name>
</gene>
<dbReference type="Gene3D" id="1.10.1740.10">
    <property type="match status" value="1"/>
</dbReference>
<keyword evidence="4" id="KW-0804">Transcription</keyword>
<dbReference type="Pfam" id="PF04542">
    <property type="entry name" value="Sigma70_r2"/>
    <property type="match status" value="1"/>
</dbReference>
<evidence type="ECO:0000256" key="3">
    <source>
        <dbReference type="ARBA" id="ARBA00023082"/>
    </source>
</evidence>
<accession>A0AAE9H853</accession>
<dbReference type="EMBL" id="CP095873">
    <property type="protein sequence ID" value="UPL20458.1"/>
    <property type="molecule type" value="Genomic_DNA"/>
</dbReference>
<evidence type="ECO:0000313" key="7">
    <source>
        <dbReference type="EMBL" id="UPL20458.1"/>
    </source>
</evidence>
<dbReference type="RefSeq" id="WP_035270828.1">
    <property type="nucleotide sequence ID" value="NZ_CP023256.1"/>
</dbReference>
<dbReference type="SUPFAM" id="SSF88946">
    <property type="entry name" value="Sigma2 domain of RNA polymerase sigma factors"/>
    <property type="match status" value="1"/>
</dbReference>
<organism evidence="7 8">
    <name type="scientific">Alcaligenes faecalis</name>
    <dbReference type="NCBI Taxonomy" id="511"/>
    <lineage>
        <taxon>Bacteria</taxon>
        <taxon>Pseudomonadati</taxon>
        <taxon>Pseudomonadota</taxon>
        <taxon>Betaproteobacteria</taxon>
        <taxon>Burkholderiales</taxon>
        <taxon>Alcaligenaceae</taxon>
        <taxon>Alcaligenes</taxon>
    </lineage>
</organism>
<evidence type="ECO:0000259" key="5">
    <source>
        <dbReference type="Pfam" id="PF04542"/>
    </source>
</evidence>
<dbReference type="AlphaFoldDB" id="A0AAE9H853"/>
<evidence type="ECO:0000259" key="6">
    <source>
        <dbReference type="Pfam" id="PF08281"/>
    </source>
</evidence>
<dbReference type="InterPro" id="IPR013249">
    <property type="entry name" value="RNA_pol_sigma70_r4_t2"/>
</dbReference>
<dbReference type="GO" id="GO:0016987">
    <property type="term" value="F:sigma factor activity"/>
    <property type="evidence" value="ECO:0007669"/>
    <property type="project" value="UniProtKB-KW"/>
</dbReference>
<sequence>MPRSSAPKKTWLAHYIELVAAWRRKAPHEDSEDAMQDAALRLLENAAATVDNPRAYLKRSTANGVIDRYRRQAILPTTPLHELDEHEHPQAPELESELVSRQMLADLKSALNELPLVCQQVYVRHRIEGWTHAEIASAMGISRSVVEKHMSRTLRHLNKKLQKYAS</sequence>
<dbReference type="InterPro" id="IPR013324">
    <property type="entry name" value="RNA_pol_sigma_r3/r4-like"/>
</dbReference>
<dbReference type="PANTHER" id="PTHR43133">
    <property type="entry name" value="RNA POLYMERASE ECF-TYPE SIGMA FACTO"/>
    <property type="match status" value="1"/>
</dbReference>
<dbReference type="GO" id="GO:0006352">
    <property type="term" value="P:DNA-templated transcription initiation"/>
    <property type="evidence" value="ECO:0007669"/>
    <property type="project" value="InterPro"/>
</dbReference>
<dbReference type="PANTHER" id="PTHR43133:SF63">
    <property type="entry name" value="RNA POLYMERASE SIGMA FACTOR FECI-RELATED"/>
    <property type="match status" value="1"/>
</dbReference>
<proteinExistence type="inferred from homology"/>